<dbReference type="RefSeq" id="WP_053672829.1">
    <property type="nucleotide sequence ID" value="NZ_BMRU01000014.1"/>
</dbReference>
<evidence type="ECO:0000313" key="2">
    <source>
        <dbReference type="Proteomes" id="UP000660554"/>
    </source>
</evidence>
<reference evidence="2" key="1">
    <citation type="submission" date="2020-09" db="EMBL/GenBank/DDBJ databases">
        <title>Whole genome shotgun sequence of Streptomyces cinnamonensis NBRC 15873.</title>
        <authorList>
            <person name="Komaki H."/>
            <person name="Tamura T."/>
        </authorList>
    </citation>
    <scope>NUCLEOTIDE SEQUENCE [LARGE SCALE GENOMIC DNA]</scope>
    <source>
        <strain evidence="2">NBRC 15873</strain>
    </source>
</reference>
<proteinExistence type="predicted"/>
<comment type="caution">
    <text evidence="1">The sequence shown here is derived from an EMBL/GenBank/DDBJ whole genome shotgun (WGS) entry which is preliminary data.</text>
</comment>
<accession>A0ABQ3NIS4</accession>
<name>A0ABQ3NIS4_STRVG</name>
<dbReference type="EMBL" id="BNDV01000008">
    <property type="protein sequence ID" value="GHI12673.1"/>
    <property type="molecule type" value="Genomic_DNA"/>
</dbReference>
<keyword evidence="2" id="KW-1185">Reference proteome</keyword>
<dbReference type="Proteomes" id="UP000660554">
    <property type="component" value="Unassembled WGS sequence"/>
</dbReference>
<dbReference type="GeneID" id="86953842"/>
<gene>
    <name evidence="1" type="ORF">Scinn_21360</name>
</gene>
<protein>
    <submittedName>
        <fullName evidence="1">Uncharacterized protein</fullName>
    </submittedName>
</protein>
<sequence length="122" mass="13843">MHTANEDENLSLEDWFSRHVRALHAWARTRLGVRDVEAELDHVYAEVARRLAQREEAAADKAEGRLWRGRRGHGRRTRADGGWQLIPPGHIWTALPRWPLAARLWVAIGAAALTAVCAVRLQ</sequence>
<organism evidence="1 2">
    <name type="scientific">Streptomyces virginiae</name>
    <name type="common">Streptomyces cinnamonensis</name>
    <dbReference type="NCBI Taxonomy" id="1961"/>
    <lineage>
        <taxon>Bacteria</taxon>
        <taxon>Bacillati</taxon>
        <taxon>Actinomycetota</taxon>
        <taxon>Actinomycetes</taxon>
        <taxon>Kitasatosporales</taxon>
        <taxon>Streptomycetaceae</taxon>
        <taxon>Streptomyces</taxon>
    </lineage>
</organism>
<evidence type="ECO:0000313" key="1">
    <source>
        <dbReference type="EMBL" id="GHI12673.1"/>
    </source>
</evidence>